<reference evidence="2" key="1">
    <citation type="journal article" date="2011" name="Proc. Natl. Acad. Sci. U.S.A.">
        <title>Genomic insights into the physiology and ecology of the marine filamentous cyanobacterium Lyngbya majuscula.</title>
        <authorList>
            <person name="Jones A.C."/>
            <person name="Monroe E.A."/>
            <person name="Podell S."/>
            <person name="Hess W.R."/>
            <person name="Klages S."/>
            <person name="Esquenazi E."/>
            <person name="Niessen S."/>
            <person name="Hoover H."/>
            <person name="Rothmann M."/>
            <person name="Lasken R.S."/>
            <person name="Yates J.R.III."/>
            <person name="Reinhardt R."/>
            <person name="Kube M."/>
            <person name="Burkart M.D."/>
            <person name="Allen E.E."/>
            <person name="Dorrestein P.C."/>
            <person name="Gerwick W.H."/>
            <person name="Gerwick L."/>
        </authorList>
    </citation>
    <scope>NUCLEOTIDE SEQUENCE [LARGE SCALE GENOMIC DNA]</scope>
    <source>
        <strain evidence="2">3L</strain>
    </source>
</reference>
<keyword evidence="2" id="KW-1185">Reference proteome</keyword>
<evidence type="ECO:0000313" key="2">
    <source>
        <dbReference type="Proteomes" id="UP000003959"/>
    </source>
</evidence>
<organism evidence="1 2">
    <name type="scientific">Moorena producens 3L</name>
    <dbReference type="NCBI Taxonomy" id="489825"/>
    <lineage>
        <taxon>Bacteria</taxon>
        <taxon>Bacillati</taxon>
        <taxon>Cyanobacteriota</taxon>
        <taxon>Cyanophyceae</taxon>
        <taxon>Coleofasciculales</taxon>
        <taxon>Coleofasciculaceae</taxon>
        <taxon>Moorena</taxon>
    </lineage>
</organism>
<dbReference type="EMBL" id="GL890965">
    <property type="protein sequence ID" value="EGJ29898.1"/>
    <property type="molecule type" value="Genomic_DNA"/>
</dbReference>
<dbReference type="HOGENOM" id="CLU_3397446_0_0_3"/>
<dbReference type="Proteomes" id="UP000003959">
    <property type="component" value="Unassembled WGS sequence"/>
</dbReference>
<proteinExistence type="predicted"/>
<accession>F4XZY0</accession>
<dbReference type="AlphaFoldDB" id="F4XZY0"/>
<name>F4XZY0_9CYAN</name>
<protein>
    <submittedName>
        <fullName evidence="1">Uncharacterized protein</fullName>
    </submittedName>
</protein>
<sequence>MILFKQTGTFDWGENPPEIQGVMATTNTCLV</sequence>
<gene>
    <name evidence="1" type="ORF">LYNGBM3L_58460</name>
</gene>
<evidence type="ECO:0000313" key="1">
    <source>
        <dbReference type="EMBL" id="EGJ29898.1"/>
    </source>
</evidence>